<dbReference type="Proteomes" id="UP001590951">
    <property type="component" value="Unassembled WGS sequence"/>
</dbReference>
<evidence type="ECO:0000256" key="1">
    <source>
        <dbReference type="SAM" id="MobiDB-lite"/>
    </source>
</evidence>
<reference evidence="2 3" key="1">
    <citation type="submission" date="2024-09" db="EMBL/GenBank/DDBJ databases">
        <title>Rethinking Asexuality: The Enigmatic Case of Functional Sexual Genes in Lepraria (Stereocaulaceae).</title>
        <authorList>
            <person name="Doellman M."/>
            <person name="Sun Y."/>
            <person name="Barcenas-Pena A."/>
            <person name="Lumbsch H.T."/>
            <person name="Grewe F."/>
        </authorList>
    </citation>
    <scope>NUCLEOTIDE SEQUENCE [LARGE SCALE GENOMIC DNA]</scope>
    <source>
        <strain evidence="2 3">Grewe 0041</strain>
    </source>
</reference>
<proteinExistence type="predicted"/>
<feature type="compositionally biased region" description="Low complexity" evidence="1">
    <location>
        <begin position="23"/>
        <end position="40"/>
    </location>
</feature>
<keyword evidence="3" id="KW-1185">Reference proteome</keyword>
<gene>
    <name evidence="2" type="ORF">ABVK25_002342</name>
</gene>
<organism evidence="2 3">
    <name type="scientific">Lepraria finkii</name>
    <dbReference type="NCBI Taxonomy" id="1340010"/>
    <lineage>
        <taxon>Eukaryota</taxon>
        <taxon>Fungi</taxon>
        <taxon>Dikarya</taxon>
        <taxon>Ascomycota</taxon>
        <taxon>Pezizomycotina</taxon>
        <taxon>Lecanoromycetes</taxon>
        <taxon>OSLEUM clade</taxon>
        <taxon>Lecanoromycetidae</taxon>
        <taxon>Lecanorales</taxon>
        <taxon>Lecanorineae</taxon>
        <taxon>Stereocaulaceae</taxon>
        <taxon>Lepraria</taxon>
    </lineage>
</organism>
<feature type="compositionally biased region" description="Basic residues" evidence="1">
    <location>
        <begin position="45"/>
        <end position="54"/>
    </location>
</feature>
<evidence type="ECO:0000313" key="2">
    <source>
        <dbReference type="EMBL" id="KAL2057289.1"/>
    </source>
</evidence>
<protein>
    <submittedName>
        <fullName evidence="2">Uncharacterized protein</fullName>
    </submittedName>
</protein>
<evidence type="ECO:0000313" key="3">
    <source>
        <dbReference type="Proteomes" id="UP001590951"/>
    </source>
</evidence>
<comment type="caution">
    <text evidence="2">The sequence shown here is derived from an EMBL/GenBank/DDBJ whole genome shotgun (WGS) entry which is preliminary data.</text>
</comment>
<dbReference type="EMBL" id="JBHFEH010000005">
    <property type="protein sequence ID" value="KAL2057289.1"/>
    <property type="molecule type" value="Genomic_DNA"/>
</dbReference>
<accession>A0ABR4BKL1</accession>
<name>A0ABR4BKL1_9LECA</name>
<sequence>MASKPLNPLTFADSQLTLLATEQAAETSSTATLLSSTSPTTPRPSRPRNHKPRHLLPADRLRR</sequence>
<feature type="region of interest" description="Disordered" evidence="1">
    <location>
        <begin position="23"/>
        <end position="63"/>
    </location>
</feature>